<gene>
    <name evidence="1" type="ORF">PISMIDRAFT_687072</name>
</gene>
<proteinExistence type="predicted"/>
<organism evidence="1 2">
    <name type="scientific">Pisolithus microcarpus 441</name>
    <dbReference type="NCBI Taxonomy" id="765257"/>
    <lineage>
        <taxon>Eukaryota</taxon>
        <taxon>Fungi</taxon>
        <taxon>Dikarya</taxon>
        <taxon>Basidiomycota</taxon>
        <taxon>Agaricomycotina</taxon>
        <taxon>Agaricomycetes</taxon>
        <taxon>Agaricomycetidae</taxon>
        <taxon>Boletales</taxon>
        <taxon>Sclerodermatineae</taxon>
        <taxon>Pisolithaceae</taxon>
        <taxon>Pisolithus</taxon>
    </lineage>
</organism>
<evidence type="ECO:0000313" key="1">
    <source>
        <dbReference type="EMBL" id="KIK15701.1"/>
    </source>
</evidence>
<dbReference type="AlphaFoldDB" id="A0A0C9YGC3"/>
<dbReference type="Proteomes" id="UP000054018">
    <property type="component" value="Unassembled WGS sequence"/>
</dbReference>
<dbReference type="HOGENOM" id="CLU_3107270_0_0_1"/>
<reference evidence="2" key="2">
    <citation type="submission" date="2015-01" db="EMBL/GenBank/DDBJ databases">
        <title>Evolutionary Origins and Diversification of the Mycorrhizal Mutualists.</title>
        <authorList>
            <consortium name="DOE Joint Genome Institute"/>
            <consortium name="Mycorrhizal Genomics Consortium"/>
            <person name="Kohler A."/>
            <person name="Kuo A."/>
            <person name="Nagy L.G."/>
            <person name="Floudas D."/>
            <person name="Copeland A."/>
            <person name="Barry K.W."/>
            <person name="Cichocki N."/>
            <person name="Veneault-Fourrey C."/>
            <person name="LaButti K."/>
            <person name="Lindquist E.A."/>
            <person name="Lipzen A."/>
            <person name="Lundell T."/>
            <person name="Morin E."/>
            <person name="Murat C."/>
            <person name="Riley R."/>
            <person name="Ohm R."/>
            <person name="Sun H."/>
            <person name="Tunlid A."/>
            <person name="Henrissat B."/>
            <person name="Grigoriev I.V."/>
            <person name="Hibbett D.S."/>
            <person name="Martin F."/>
        </authorList>
    </citation>
    <scope>NUCLEOTIDE SEQUENCE [LARGE SCALE GENOMIC DNA]</scope>
    <source>
        <strain evidence="2">441</strain>
    </source>
</reference>
<evidence type="ECO:0000313" key="2">
    <source>
        <dbReference type="Proteomes" id="UP000054018"/>
    </source>
</evidence>
<dbReference type="EMBL" id="KN833880">
    <property type="protein sequence ID" value="KIK15701.1"/>
    <property type="molecule type" value="Genomic_DNA"/>
</dbReference>
<reference evidence="1 2" key="1">
    <citation type="submission" date="2014-04" db="EMBL/GenBank/DDBJ databases">
        <authorList>
            <consortium name="DOE Joint Genome Institute"/>
            <person name="Kuo A."/>
            <person name="Kohler A."/>
            <person name="Costa M.D."/>
            <person name="Nagy L.G."/>
            <person name="Floudas D."/>
            <person name="Copeland A."/>
            <person name="Barry K.W."/>
            <person name="Cichocki N."/>
            <person name="Veneault-Fourrey C."/>
            <person name="LaButti K."/>
            <person name="Lindquist E.A."/>
            <person name="Lipzen A."/>
            <person name="Lundell T."/>
            <person name="Morin E."/>
            <person name="Murat C."/>
            <person name="Sun H."/>
            <person name="Tunlid A."/>
            <person name="Henrissat B."/>
            <person name="Grigoriev I.V."/>
            <person name="Hibbett D.S."/>
            <person name="Martin F."/>
            <person name="Nordberg H.P."/>
            <person name="Cantor M.N."/>
            <person name="Hua S.X."/>
        </authorList>
    </citation>
    <scope>NUCLEOTIDE SEQUENCE [LARGE SCALE GENOMIC DNA]</scope>
    <source>
        <strain evidence="1 2">441</strain>
    </source>
</reference>
<keyword evidence="2" id="KW-1185">Reference proteome</keyword>
<accession>A0A0C9YGC3</accession>
<name>A0A0C9YGC3_9AGAM</name>
<protein>
    <submittedName>
        <fullName evidence="1">Uncharacterized protein</fullName>
    </submittedName>
</protein>
<sequence>MSLYISLQNARADSRIQPNFAKCSYNNSCQFWYGSYFWNNTLELVRVPGYP</sequence>